<name>A0A4U0TRR4_9PEZI</name>
<dbReference type="EMBL" id="NAJP01000177">
    <property type="protein sequence ID" value="TKA24562.1"/>
    <property type="molecule type" value="Genomic_DNA"/>
</dbReference>
<protein>
    <submittedName>
        <fullName evidence="1">Uncharacterized protein</fullName>
    </submittedName>
</protein>
<gene>
    <name evidence="1" type="ORF">B0A54_17975</name>
</gene>
<organism evidence="1 2">
    <name type="scientific">Friedmanniomyces endolithicus</name>
    <dbReference type="NCBI Taxonomy" id="329885"/>
    <lineage>
        <taxon>Eukaryota</taxon>
        <taxon>Fungi</taxon>
        <taxon>Dikarya</taxon>
        <taxon>Ascomycota</taxon>
        <taxon>Pezizomycotina</taxon>
        <taxon>Dothideomycetes</taxon>
        <taxon>Dothideomycetidae</taxon>
        <taxon>Mycosphaerellales</taxon>
        <taxon>Teratosphaeriaceae</taxon>
        <taxon>Friedmanniomyces</taxon>
    </lineage>
</organism>
<proteinExistence type="predicted"/>
<accession>A0A4U0TRR4</accession>
<evidence type="ECO:0000313" key="2">
    <source>
        <dbReference type="Proteomes" id="UP000310066"/>
    </source>
</evidence>
<reference evidence="1 2" key="1">
    <citation type="submission" date="2017-03" db="EMBL/GenBank/DDBJ databases">
        <title>Genomes of endolithic fungi from Antarctica.</title>
        <authorList>
            <person name="Coleine C."/>
            <person name="Masonjones S."/>
            <person name="Stajich J.E."/>
        </authorList>
    </citation>
    <scope>NUCLEOTIDE SEQUENCE [LARGE SCALE GENOMIC DNA]</scope>
    <source>
        <strain evidence="1 2">CCFEE 5311</strain>
    </source>
</reference>
<sequence length="251" mass="26853">MTPVASLPAHGSAETLEKLAAPLYRGADGGGHSGVGSTTRRYGAGRRGLIVLDRGASSNAGLAGCRLFDLDGRVASNTILAEYGAQRHKVVVLSAARFPFSTAGLPSNAGDTLLALPDHIPQEIVDIGLILLFFAVAGLHIDSALSRPRHCILFNAPAVIYNDSLKLWKVEEMLNVFRADSGARQSDRLQLRKPYYELAKSDVPQVPLGPVASKREVAKPLKPIVCEESRKAMILKGGAAEFKGVELRHLL</sequence>
<dbReference type="AlphaFoldDB" id="A0A4U0TRR4"/>
<dbReference type="Proteomes" id="UP000310066">
    <property type="component" value="Unassembled WGS sequence"/>
</dbReference>
<comment type="caution">
    <text evidence="1">The sequence shown here is derived from an EMBL/GenBank/DDBJ whole genome shotgun (WGS) entry which is preliminary data.</text>
</comment>
<evidence type="ECO:0000313" key="1">
    <source>
        <dbReference type="EMBL" id="TKA24562.1"/>
    </source>
</evidence>